<evidence type="ECO:0000259" key="12">
    <source>
        <dbReference type="PROSITE" id="PS50893"/>
    </source>
</evidence>
<comment type="subcellular location">
    <subcellularLocation>
        <location evidence="1">Cell membrane</location>
        <topology evidence="1">Multi-pass membrane protein</topology>
    </subcellularLocation>
</comment>
<dbReference type="SUPFAM" id="SSF90123">
    <property type="entry name" value="ABC transporter transmembrane region"/>
    <property type="match status" value="1"/>
</dbReference>
<keyword evidence="5 11" id="KW-0812">Transmembrane</keyword>
<reference evidence="15 17" key="2">
    <citation type="submission" date="2016-05" db="EMBL/GenBank/DDBJ databases">
        <authorList>
            <person name="Prochazka B."/>
            <person name="Indra A."/>
            <person name="Hasenberger P."/>
            <person name="Blaschitz M."/>
            <person name="Wagner L."/>
            <person name="Wewalka G."/>
            <person name="Sorschag S."/>
            <person name="Schmid D."/>
            <person name="Ruppitsch W."/>
        </authorList>
    </citation>
    <scope>NUCLEOTIDE SEQUENCE [LARGE SCALE GENOMIC DNA]</scope>
    <source>
        <strain evidence="15 17">974010_12</strain>
    </source>
</reference>
<reference evidence="14 16" key="1">
    <citation type="submission" date="2015-11" db="EMBL/GenBank/DDBJ databases">
        <title>Genomic analysis of 38 Legionella species identifies large and diverse effector repertoires.</title>
        <authorList>
            <person name="Burstein D."/>
            <person name="Amaro F."/>
            <person name="Zusman T."/>
            <person name="Lifshitz Z."/>
            <person name="Cohen O."/>
            <person name="Gilbert J.A."/>
            <person name="Pupko T."/>
            <person name="Shuman H.A."/>
            <person name="Segal G."/>
        </authorList>
    </citation>
    <scope>NUCLEOTIDE SEQUENCE [LARGE SCALE GENOMIC DNA]</scope>
    <source>
        <strain evidence="14 16">JA-26-G1-E2</strain>
    </source>
</reference>
<feature type="transmembrane region" description="Helical" evidence="11">
    <location>
        <begin position="254"/>
        <end position="273"/>
    </location>
</feature>
<keyword evidence="8 11" id="KW-1133">Transmembrane helix</keyword>
<feature type="transmembrane region" description="Helical" evidence="11">
    <location>
        <begin position="164"/>
        <end position="181"/>
    </location>
</feature>
<keyword evidence="9" id="KW-0445">Lipid transport</keyword>
<feature type="transmembrane region" description="Helical" evidence="11">
    <location>
        <begin position="57"/>
        <end position="75"/>
    </location>
</feature>
<keyword evidence="3" id="KW-1003">Cell membrane</keyword>
<dbReference type="SMART" id="SM00382">
    <property type="entry name" value="AAA"/>
    <property type="match status" value="1"/>
</dbReference>
<keyword evidence="7 14" id="KW-0067">ATP-binding</keyword>
<name>A0A0W0UJK2_9GAMM</name>
<keyword evidence="4" id="KW-0997">Cell inner membrane</keyword>
<evidence type="ECO:0000256" key="11">
    <source>
        <dbReference type="SAM" id="Phobius"/>
    </source>
</evidence>
<dbReference type="PROSITE" id="PS50929">
    <property type="entry name" value="ABC_TM1F"/>
    <property type="match status" value="1"/>
</dbReference>
<evidence type="ECO:0000256" key="4">
    <source>
        <dbReference type="ARBA" id="ARBA00022519"/>
    </source>
</evidence>
<dbReference type="PANTHER" id="PTHR24221">
    <property type="entry name" value="ATP-BINDING CASSETTE SUB-FAMILY B"/>
    <property type="match status" value="1"/>
</dbReference>
<evidence type="ECO:0000313" key="17">
    <source>
        <dbReference type="Proteomes" id="UP000093336"/>
    </source>
</evidence>
<evidence type="ECO:0000256" key="9">
    <source>
        <dbReference type="ARBA" id="ARBA00023055"/>
    </source>
</evidence>
<feature type="transmembrane region" description="Helical" evidence="11">
    <location>
        <begin position="136"/>
        <end position="158"/>
    </location>
</feature>
<dbReference type="InterPro" id="IPR039421">
    <property type="entry name" value="Type_1_exporter"/>
</dbReference>
<evidence type="ECO:0000256" key="7">
    <source>
        <dbReference type="ARBA" id="ARBA00022840"/>
    </source>
</evidence>
<dbReference type="Pfam" id="PF00664">
    <property type="entry name" value="ABC_membrane"/>
    <property type="match status" value="1"/>
</dbReference>
<keyword evidence="2" id="KW-0813">Transport</keyword>
<proteinExistence type="predicted"/>
<dbReference type="PANTHER" id="PTHR24221:SF654">
    <property type="entry name" value="ATP-BINDING CASSETTE SUB-FAMILY B MEMBER 6"/>
    <property type="match status" value="1"/>
</dbReference>
<dbReference type="PATRIC" id="fig|455.5.peg.2371"/>
<keyword evidence="6" id="KW-0547">Nucleotide-binding</keyword>
<dbReference type="Proteomes" id="UP000054715">
    <property type="component" value="Unassembled WGS sequence"/>
</dbReference>
<comment type="caution">
    <text evidence="14">The sequence shown here is derived from an EMBL/GenBank/DDBJ whole genome shotgun (WGS) entry which is preliminary data.</text>
</comment>
<evidence type="ECO:0000256" key="10">
    <source>
        <dbReference type="ARBA" id="ARBA00023136"/>
    </source>
</evidence>
<evidence type="ECO:0000313" key="16">
    <source>
        <dbReference type="Proteomes" id="UP000054715"/>
    </source>
</evidence>
<dbReference type="OrthoDB" id="9802264at2"/>
<dbReference type="GO" id="GO:0016887">
    <property type="term" value="F:ATP hydrolysis activity"/>
    <property type="evidence" value="ECO:0007669"/>
    <property type="project" value="InterPro"/>
</dbReference>
<dbReference type="EMBL" id="LNYG01000013">
    <property type="protein sequence ID" value="KTD08056.1"/>
    <property type="molecule type" value="Genomic_DNA"/>
</dbReference>
<dbReference type="InterPro" id="IPR003593">
    <property type="entry name" value="AAA+_ATPase"/>
</dbReference>
<dbReference type="InterPro" id="IPR017871">
    <property type="entry name" value="ABC_transporter-like_CS"/>
</dbReference>
<dbReference type="InterPro" id="IPR036640">
    <property type="entry name" value="ABC1_TM_sf"/>
</dbReference>
<evidence type="ECO:0000256" key="5">
    <source>
        <dbReference type="ARBA" id="ARBA00022692"/>
    </source>
</evidence>
<evidence type="ECO:0000313" key="14">
    <source>
        <dbReference type="EMBL" id="KTD08056.1"/>
    </source>
</evidence>
<dbReference type="EMBL" id="LYOZ01000045">
    <property type="protein sequence ID" value="OCH97337.1"/>
    <property type="molecule type" value="Genomic_DNA"/>
</dbReference>
<dbReference type="Pfam" id="PF00005">
    <property type="entry name" value="ABC_tran"/>
    <property type="match status" value="1"/>
</dbReference>
<dbReference type="InterPro" id="IPR003439">
    <property type="entry name" value="ABC_transporter-like_ATP-bd"/>
</dbReference>
<organism evidence="14 16">
    <name type="scientific">Legionella jamestowniensis</name>
    <dbReference type="NCBI Taxonomy" id="455"/>
    <lineage>
        <taxon>Bacteria</taxon>
        <taxon>Pseudomonadati</taxon>
        <taxon>Pseudomonadota</taxon>
        <taxon>Gammaproteobacteria</taxon>
        <taxon>Legionellales</taxon>
        <taxon>Legionellaceae</taxon>
        <taxon>Legionella</taxon>
    </lineage>
</organism>
<dbReference type="GO" id="GO:0005886">
    <property type="term" value="C:plasma membrane"/>
    <property type="evidence" value="ECO:0007669"/>
    <property type="project" value="UniProtKB-SubCell"/>
</dbReference>
<evidence type="ECO:0000256" key="1">
    <source>
        <dbReference type="ARBA" id="ARBA00004651"/>
    </source>
</evidence>
<keyword evidence="17" id="KW-1185">Reference proteome</keyword>
<dbReference type="GO" id="GO:0140359">
    <property type="term" value="F:ABC-type transporter activity"/>
    <property type="evidence" value="ECO:0007669"/>
    <property type="project" value="InterPro"/>
</dbReference>
<dbReference type="GO" id="GO:0005524">
    <property type="term" value="F:ATP binding"/>
    <property type="evidence" value="ECO:0007669"/>
    <property type="project" value="UniProtKB-KW"/>
</dbReference>
<evidence type="ECO:0000259" key="13">
    <source>
        <dbReference type="PROSITE" id="PS50929"/>
    </source>
</evidence>
<sequence length="580" mass="64735">MKQSFLFFIKDFYKNNKKAASLLIAGSLFWAFTFPIAPLLLGLIIDQLKAIVSSAAQNYIPVILSGLAFFLVQFLRNCNYYLITKNYTEGLAQSQSLAVAELFSYLCRKPLDYFDQQASGALSGKINNVLTGLDPLITSFFIIIMPQIIAVTLAGIIMSFITPLLSLLFWTWAGSVIYLTYKSSKLSSQYAASYANSQSQLSANLTDTLMNMQTVLTHSSQIQEQERLKQSTDYMSERYIKLRMFLERSRFKQGLCTDLFVLATMATLLYGFWLRTVSLGDFAFVFSLTFNISGVFFNLGSTIAEFHKNLGKVQDGYSLIDSVEPKVIKKLSTKLKGSSISFKNVSFYYRPHSPVIRNLSLEIAPAEKVGIVGLSGAGKSTLLKLLLRLYQPNSGQILIGNTDIQEVDIQTLHAHLAFVPQDLRLFNRTLKENITYGCGEKSQEAIEKACSEANCLSFIKALPDQFDTIVGEQGTRLSGGQRQRIAIAKAILKDAPILLLDEATSALDSETEATIQQAFNTLIQDKTAVVIAHRLSTLKQMDRIIVLQDGQVVEMGTHQALLKRKGIFYSLWQQQSEGFF</sequence>
<evidence type="ECO:0000256" key="2">
    <source>
        <dbReference type="ARBA" id="ARBA00022448"/>
    </source>
</evidence>
<dbReference type="Proteomes" id="UP000093336">
    <property type="component" value="Unassembled WGS sequence"/>
</dbReference>
<evidence type="ECO:0000256" key="8">
    <source>
        <dbReference type="ARBA" id="ARBA00022989"/>
    </source>
</evidence>
<dbReference type="PROSITE" id="PS50893">
    <property type="entry name" value="ABC_TRANSPORTER_2"/>
    <property type="match status" value="1"/>
</dbReference>
<protein>
    <submittedName>
        <fullName evidence="14">Multidrug resistance ABC transporter ATP-binding protein</fullName>
    </submittedName>
</protein>
<feature type="domain" description="ABC transmembrane type-1" evidence="13">
    <location>
        <begin position="22"/>
        <end position="308"/>
    </location>
</feature>
<gene>
    <name evidence="15" type="ORF">A8135_03520</name>
    <name evidence="14" type="ORF">Ljam_2251</name>
</gene>
<evidence type="ECO:0000313" key="15">
    <source>
        <dbReference type="EMBL" id="OCH97337.1"/>
    </source>
</evidence>
<keyword evidence="10 11" id="KW-0472">Membrane</keyword>
<evidence type="ECO:0000256" key="3">
    <source>
        <dbReference type="ARBA" id="ARBA00022475"/>
    </source>
</evidence>
<dbReference type="FunFam" id="3.40.50.300:FF:000287">
    <property type="entry name" value="Multidrug ABC transporter ATP-binding protein"/>
    <property type="match status" value="1"/>
</dbReference>
<dbReference type="STRING" id="455.Ljam_2251"/>
<evidence type="ECO:0000256" key="6">
    <source>
        <dbReference type="ARBA" id="ARBA00022741"/>
    </source>
</evidence>
<dbReference type="InterPro" id="IPR027417">
    <property type="entry name" value="P-loop_NTPase"/>
</dbReference>
<dbReference type="AlphaFoldDB" id="A0A0W0UJK2"/>
<dbReference type="Gene3D" id="3.40.50.300">
    <property type="entry name" value="P-loop containing nucleotide triphosphate hydrolases"/>
    <property type="match status" value="1"/>
</dbReference>
<dbReference type="GO" id="GO:0034040">
    <property type="term" value="F:ATPase-coupled lipid transmembrane transporter activity"/>
    <property type="evidence" value="ECO:0007669"/>
    <property type="project" value="TreeGrafter"/>
</dbReference>
<dbReference type="PROSITE" id="PS00211">
    <property type="entry name" value="ABC_TRANSPORTER_1"/>
    <property type="match status" value="1"/>
</dbReference>
<dbReference type="InterPro" id="IPR011527">
    <property type="entry name" value="ABC1_TM_dom"/>
</dbReference>
<dbReference type="Gene3D" id="1.20.1560.10">
    <property type="entry name" value="ABC transporter type 1, transmembrane domain"/>
    <property type="match status" value="1"/>
</dbReference>
<dbReference type="SUPFAM" id="SSF52540">
    <property type="entry name" value="P-loop containing nucleoside triphosphate hydrolases"/>
    <property type="match status" value="1"/>
</dbReference>
<feature type="transmembrane region" description="Helical" evidence="11">
    <location>
        <begin position="21"/>
        <end position="45"/>
    </location>
</feature>
<feature type="domain" description="ABC transporter" evidence="12">
    <location>
        <begin position="340"/>
        <end position="574"/>
    </location>
</feature>
<dbReference type="RefSeq" id="WP_058450117.1">
    <property type="nucleotide sequence ID" value="NZ_CAAAJF010000013.1"/>
</dbReference>
<feature type="transmembrane region" description="Helical" evidence="11">
    <location>
        <begin position="279"/>
        <end position="299"/>
    </location>
</feature>
<accession>A0A0W0UJK2</accession>